<dbReference type="AlphaFoldDB" id="A0A4D6LW12"/>
<keyword evidence="1" id="KW-1133">Transmembrane helix</keyword>
<organism evidence="2 3">
    <name type="scientific">Vigna unguiculata</name>
    <name type="common">Cowpea</name>
    <dbReference type="NCBI Taxonomy" id="3917"/>
    <lineage>
        <taxon>Eukaryota</taxon>
        <taxon>Viridiplantae</taxon>
        <taxon>Streptophyta</taxon>
        <taxon>Embryophyta</taxon>
        <taxon>Tracheophyta</taxon>
        <taxon>Spermatophyta</taxon>
        <taxon>Magnoliopsida</taxon>
        <taxon>eudicotyledons</taxon>
        <taxon>Gunneridae</taxon>
        <taxon>Pentapetalae</taxon>
        <taxon>rosids</taxon>
        <taxon>fabids</taxon>
        <taxon>Fabales</taxon>
        <taxon>Fabaceae</taxon>
        <taxon>Papilionoideae</taxon>
        <taxon>50 kb inversion clade</taxon>
        <taxon>NPAAA clade</taxon>
        <taxon>indigoferoid/millettioid clade</taxon>
        <taxon>Phaseoleae</taxon>
        <taxon>Vigna</taxon>
    </lineage>
</organism>
<reference evidence="2 3" key="1">
    <citation type="submission" date="2019-04" db="EMBL/GenBank/DDBJ databases">
        <title>An improved genome assembly and genetic linkage map for asparagus bean, Vigna unguiculata ssp. sesquipedialis.</title>
        <authorList>
            <person name="Xia Q."/>
            <person name="Zhang R."/>
            <person name="Dong Y."/>
        </authorList>
    </citation>
    <scope>NUCLEOTIDE SEQUENCE [LARGE SCALE GENOMIC DNA]</scope>
    <source>
        <tissue evidence="2">Leaf</tissue>
    </source>
</reference>
<evidence type="ECO:0000313" key="2">
    <source>
        <dbReference type="EMBL" id="QCD93112.1"/>
    </source>
</evidence>
<sequence length="161" mass="18765">MENDNETEATVEVIVGGFRRRSRENRRQEEGGRVVFRKWHRRTPTQQNEPKEILIQRLGERHKRKKRKVKKEARKGEALQISMADLEGAEGYKPSAEYVEDSNDALINLTDSTELLFLKLPSSNLCSSYGWIVLVLIVFLKPCWHHIVRAFVVKTGLRMKF</sequence>
<dbReference type="EMBL" id="CP039349">
    <property type="protein sequence ID" value="QCD93112.1"/>
    <property type="molecule type" value="Genomic_DNA"/>
</dbReference>
<accession>A0A4D6LW12</accession>
<keyword evidence="1" id="KW-0812">Transmembrane</keyword>
<name>A0A4D6LW12_VIGUN</name>
<keyword evidence="3" id="KW-1185">Reference proteome</keyword>
<feature type="transmembrane region" description="Helical" evidence="1">
    <location>
        <begin position="129"/>
        <end position="152"/>
    </location>
</feature>
<dbReference type="Proteomes" id="UP000501690">
    <property type="component" value="Linkage Group LG5"/>
</dbReference>
<gene>
    <name evidence="2" type="ORF">DEO72_LG5g1183</name>
</gene>
<evidence type="ECO:0000256" key="1">
    <source>
        <dbReference type="SAM" id="Phobius"/>
    </source>
</evidence>
<proteinExistence type="predicted"/>
<keyword evidence="1" id="KW-0472">Membrane</keyword>
<evidence type="ECO:0000313" key="3">
    <source>
        <dbReference type="Proteomes" id="UP000501690"/>
    </source>
</evidence>
<protein>
    <submittedName>
        <fullName evidence="2">Uncharacterized protein</fullName>
    </submittedName>
</protein>